<name>A0A094SCE4_9ZZZZ</name>
<protein>
    <recommendedName>
        <fullName evidence="2">DUF1501 domain-containing protein</fullName>
    </recommendedName>
</protein>
<dbReference type="Pfam" id="PF07394">
    <property type="entry name" value="DUF1501"/>
    <property type="match status" value="1"/>
</dbReference>
<dbReference type="PANTHER" id="PTHR43737:SF1">
    <property type="entry name" value="DUF1501 DOMAIN-CONTAINING PROTEIN"/>
    <property type="match status" value="1"/>
</dbReference>
<dbReference type="PROSITE" id="PS51318">
    <property type="entry name" value="TAT"/>
    <property type="match status" value="1"/>
</dbReference>
<accession>A0A094SCE4</accession>
<dbReference type="NCBIfam" id="TIGR01409">
    <property type="entry name" value="TAT_signal_seq"/>
    <property type="match status" value="1"/>
</dbReference>
<comment type="caution">
    <text evidence="1">The sequence shown here is derived from an EMBL/GenBank/DDBJ whole genome shotgun (WGS) entry which is preliminary data.</text>
</comment>
<evidence type="ECO:0008006" key="2">
    <source>
        <dbReference type="Google" id="ProtNLM"/>
    </source>
</evidence>
<sequence>MIEKPVFSREQLGMSVFTRRQFLKFSGVAATSATILSVDDIAHAATTRPLPLGTPILVVLSLYGGNDGLNTVIPFKDSIYYASRPGITYKPETLLPISDDLALNPSMSGIKSLWDTQKVAIVRGVGYPKPDRSHFSSMAIWQSGSSQSSRDTGWLGRWLDTQPLDPMSAISLGSVLPPMLVGKKQSGSALPLGGLNVPRGVIGAACAQLSAPSPTDNPLMAAAATSMRNLFSVSSSVTPILAKPAPVAQDLPTAAGGNAGGDTNLAQQLNVVAKLIAAGAPTKVWSVSLGGFDTHANEANAQSLLLGAVSTSVTTFLSQLKASGRSKDVTVLIYSEFGRRVKANGSEGTDHGTAGPVFLVGDRVQGGFYGDQPSLAQLVDGDLAVTTDFRDIYATILEKVLKTPAERVLGVWKGRTNAIKS</sequence>
<dbReference type="EMBL" id="JNSK01000084">
    <property type="protein sequence ID" value="KGA15793.1"/>
    <property type="molecule type" value="Genomic_DNA"/>
</dbReference>
<dbReference type="InterPro" id="IPR019546">
    <property type="entry name" value="TAT_signal_bac_arc"/>
</dbReference>
<dbReference type="InterPro" id="IPR010869">
    <property type="entry name" value="DUF1501"/>
</dbReference>
<organism evidence="1">
    <name type="scientific">freshwater metagenome</name>
    <dbReference type="NCBI Taxonomy" id="449393"/>
    <lineage>
        <taxon>unclassified sequences</taxon>
        <taxon>metagenomes</taxon>
        <taxon>ecological metagenomes</taxon>
    </lineage>
</organism>
<dbReference type="PANTHER" id="PTHR43737">
    <property type="entry name" value="BLL7424 PROTEIN"/>
    <property type="match status" value="1"/>
</dbReference>
<reference evidence="1" key="1">
    <citation type="submission" date="2014-05" db="EMBL/GenBank/DDBJ databases">
        <title>Key roles for freshwater Actinobacteria revealed by deep metagenomic sequencing.</title>
        <authorList>
            <person name="Ghai R."/>
            <person name="Mizuno C.M."/>
            <person name="Picazo A."/>
            <person name="Camacho A."/>
            <person name="Rodriguez-Valera F."/>
        </authorList>
    </citation>
    <scope>NUCLEOTIDE SEQUENCE</scope>
</reference>
<evidence type="ECO:0000313" key="1">
    <source>
        <dbReference type="EMBL" id="KGA15793.1"/>
    </source>
</evidence>
<proteinExistence type="predicted"/>
<dbReference type="AlphaFoldDB" id="A0A094SCE4"/>
<dbReference type="InterPro" id="IPR006311">
    <property type="entry name" value="TAT_signal"/>
</dbReference>
<gene>
    <name evidence="1" type="ORF">GM50_16300</name>
</gene>